<feature type="domain" description="NADAR" evidence="3">
    <location>
        <begin position="33"/>
        <end position="190"/>
    </location>
</feature>
<reference evidence="4" key="1">
    <citation type="submission" date="2024-06" db="EMBL/GenBank/DDBJ databases">
        <title>The genome sequences of Kitasatospora sp. strain HUAS MG31.</title>
        <authorList>
            <person name="Mo P."/>
        </authorList>
    </citation>
    <scope>NUCLEOTIDE SEQUENCE</scope>
    <source>
        <strain evidence="4">HUAS MG31</strain>
    </source>
</reference>
<dbReference type="AlphaFoldDB" id="A0AAU8JUJ2"/>
<evidence type="ECO:0000313" key="4">
    <source>
        <dbReference type="EMBL" id="XCM79524.1"/>
    </source>
</evidence>
<dbReference type="KEGG" id="kcm:ABWK59_11570"/>
<dbReference type="Pfam" id="PF08719">
    <property type="entry name" value="NADAR"/>
    <property type="match status" value="1"/>
</dbReference>
<dbReference type="InterPro" id="IPR012816">
    <property type="entry name" value="NADAR"/>
</dbReference>
<evidence type="ECO:0000256" key="2">
    <source>
        <dbReference type="ARBA" id="ARBA00000751"/>
    </source>
</evidence>
<sequence>MTTTRPTTPTDARTHEELIALVAAGARPKYLLFWGHQPERDGRIGSGSLSQWWPAAFTVDGVRYATAEHWMMAGKARLFGDEAIVPRILAAKSPAEAKKLGRLVRGFDEALWKAERFELVVRGNVAKFGQNDALRYYLLGTANRVLVEASPLDRVWGIGLASDDERSVKPQQWCGLNLLGFALMETRKRLAAGDQVE</sequence>
<evidence type="ECO:0000256" key="1">
    <source>
        <dbReference type="ARBA" id="ARBA00000022"/>
    </source>
</evidence>
<dbReference type="Gene3D" id="1.10.357.40">
    <property type="entry name" value="YbiA-like"/>
    <property type="match status" value="1"/>
</dbReference>
<dbReference type="NCBIfam" id="TIGR02464">
    <property type="entry name" value="ribofla_fusion"/>
    <property type="match status" value="1"/>
</dbReference>
<proteinExistence type="predicted"/>
<organism evidence="4">
    <name type="scientific">Kitasatospora camelliae</name>
    <dbReference type="NCBI Taxonomy" id="3156397"/>
    <lineage>
        <taxon>Bacteria</taxon>
        <taxon>Bacillati</taxon>
        <taxon>Actinomycetota</taxon>
        <taxon>Actinomycetes</taxon>
        <taxon>Kitasatosporales</taxon>
        <taxon>Streptomycetaceae</taxon>
        <taxon>Kitasatospora</taxon>
    </lineage>
</organism>
<protein>
    <submittedName>
        <fullName evidence="4">NADAR family protein</fullName>
    </submittedName>
</protein>
<gene>
    <name evidence="4" type="ORF">ABWK59_11570</name>
</gene>
<name>A0AAU8JUJ2_9ACTN</name>
<dbReference type="EMBL" id="CP159872">
    <property type="protein sequence ID" value="XCM79524.1"/>
    <property type="molecule type" value="Genomic_DNA"/>
</dbReference>
<dbReference type="CDD" id="cd15457">
    <property type="entry name" value="NADAR"/>
    <property type="match status" value="1"/>
</dbReference>
<accession>A0AAU8JUJ2</accession>
<comment type="catalytic activity">
    <reaction evidence="1">
        <text>5-amino-6-(5-phospho-D-ribosylamino)uracil + H2O = 5,6-diaminouracil + D-ribose 5-phosphate</text>
        <dbReference type="Rhea" id="RHEA:55020"/>
        <dbReference type="ChEBI" id="CHEBI:15377"/>
        <dbReference type="ChEBI" id="CHEBI:46252"/>
        <dbReference type="ChEBI" id="CHEBI:58453"/>
        <dbReference type="ChEBI" id="CHEBI:78346"/>
    </reaction>
</comment>
<comment type="catalytic activity">
    <reaction evidence="2">
        <text>2,5-diamino-6-hydroxy-4-(5-phosphoribosylamino)-pyrimidine + H2O = 2,5,6-triamino-4-hydroxypyrimidine + D-ribose 5-phosphate</text>
        <dbReference type="Rhea" id="RHEA:23436"/>
        <dbReference type="ChEBI" id="CHEBI:15377"/>
        <dbReference type="ChEBI" id="CHEBI:58614"/>
        <dbReference type="ChEBI" id="CHEBI:78346"/>
        <dbReference type="ChEBI" id="CHEBI:137796"/>
    </reaction>
</comment>
<dbReference type="RefSeq" id="WP_354640250.1">
    <property type="nucleotide sequence ID" value="NZ_CP159872.1"/>
</dbReference>
<dbReference type="InterPro" id="IPR037238">
    <property type="entry name" value="YbiA-like_sf"/>
</dbReference>
<dbReference type="SUPFAM" id="SSF143990">
    <property type="entry name" value="YbiA-like"/>
    <property type="match status" value="1"/>
</dbReference>
<evidence type="ECO:0000259" key="3">
    <source>
        <dbReference type="Pfam" id="PF08719"/>
    </source>
</evidence>